<keyword evidence="1" id="KW-0472">Membrane</keyword>
<feature type="transmembrane region" description="Helical" evidence="1">
    <location>
        <begin position="70"/>
        <end position="92"/>
    </location>
</feature>
<comment type="caution">
    <text evidence="2">The sequence shown here is derived from an EMBL/GenBank/DDBJ whole genome shotgun (WGS) entry which is preliminary data.</text>
</comment>
<sequence length="269" mass="27075">MGSFLLVGILLAVGLCAVFAAIGWAWGAAASTRRLAAGGCMWSGAFAAAVLLTSLAPQRGLADASEATDAGWALALSLLLPLVPACLAAALVPGDRRLPSDAPVAAGAARAVLHDGERAAWFRRAAGGPGLAVAAVAILITTVLAVVLETWAMLVVPALLAGLFAAMFAFTVRVDATGLTVRSVLGWPGTHVPADEVVVASVTDVSPLAEFGGWGWRVGPGGRVGVVLRRGESLLVERTGGRSLVVTVDDAASAAGLLNTLADRARATG</sequence>
<gene>
    <name evidence="2" type="ORF">GCM10007368_16560</name>
</gene>
<feature type="transmembrane region" description="Helical" evidence="1">
    <location>
        <begin position="6"/>
        <end position="27"/>
    </location>
</feature>
<keyword evidence="1" id="KW-1133">Transmembrane helix</keyword>
<protein>
    <recommendedName>
        <fullName evidence="4">DUF1648 domain-containing protein</fullName>
    </recommendedName>
</protein>
<dbReference type="Proteomes" id="UP000632535">
    <property type="component" value="Unassembled WGS sequence"/>
</dbReference>
<keyword evidence="3" id="KW-1185">Reference proteome</keyword>
<reference evidence="3" key="1">
    <citation type="journal article" date="2019" name="Int. J. Syst. Evol. Microbiol.">
        <title>The Global Catalogue of Microorganisms (GCM) 10K type strain sequencing project: providing services to taxonomists for standard genome sequencing and annotation.</title>
        <authorList>
            <consortium name="The Broad Institute Genomics Platform"/>
            <consortium name="The Broad Institute Genome Sequencing Center for Infectious Disease"/>
            <person name="Wu L."/>
            <person name="Ma J."/>
        </authorList>
    </citation>
    <scope>NUCLEOTIDE SEQUENCE [LARGE SCALE GENOMIC DNA]</scope>
    <source>
        <strain evidence="3">CCM 8653</strain>
    </source>
</reference>
<keyword evidence="1" id="KW-0812">Transmembrane</keyword>
<feature type="transmembrane region" description="Helical" evidence="1">
    <location>
        <begin position="154"/>
        <end position="172"/>
    </location>
</feature>
<organism evidence="2 3">
    <name type="scientific">Isoptericola cucumis</name>
    <dbReference type="NCBI Taxonomy" id="1776856"/>
    <lineage>
        <taxon>Bacteria</taxon>
        <taxon>Bacillati</taxon>
        <taxon>Actinomycetota</taxon>
        <taxon>Actinomycetes</taxon>
        <taxon>Micrococcales</taxon>
        <taxon>Promicromonosporaceae</taxon>
        <taxon>Isoptericola</taxon>
    </lineage>
</organism>
<evidence type="ECO:0000313" key="3">
    <source>
        <dbReference type="Proteomes" id="UP000632535"/>
    </source>
</evidence>
<accession>A0ABQ2B440</accession>
<name>A0ABQ2B440_9MICO</name>
<evidence type="ECO:0000256" key="1">
    <source>
        <dbReference type="SAM" id="Phobius"/>
    </source>
</evidence>
<evidence type="ECO:0000313" key="2">
    <source>
        <dbReference type="EMBL" id="GGI07518.1"/>
    </source>
</evidence>
<evidence type="ECO:0008006" key="4">
    <source>
        <dbReference type="Google" id="ProtNLM"/>
    </source>
</evidence>
<dbReference type="RefSeq" id="WP_229737843.1">
    <property type="nucleotide sequence ID" value="NZ_BMDG01000005.1"/>
</dbReference>
<feature type="transmembrane region" description="Helical" evidence="1">
    <location>
        <begin position="39"/>
        <end position="58"/>
    </location>
</feature>
<dbReference type="EMBL" id="BMDG01000005">
    <property type="protein sequence ID" value="GGI07518.1"/>
    <property type="molecule type" value="Genomic_DNA"/>
</dbReference>
<feature type="transmembrane region" description="Helical" evidence="1">
    <location>
        <begin position="128"/>
        <end position="148"/>
    </location>
</feature>
<proteinExistence type="predicted"/>